<dbReference type="EMBL" id="JAPFQA010000001">
    <property type="protein sequence ID" value="MCZ8542715.1"/>
    <property type="molecule type" value="Genomic_DNA"/>
</dbReference>
<comment type="caution">
    <text evidence="2">The sequence shown here is derived from an EMBL/GenBank/DDBJ whole genome shotgun (WGS) entry which is preliminary data.</text>
</comment>
<dbReference type="InterPro" id="IPR027421">
    <property type="entry name" value="DNA_pol_lamdba_lyase_dom_sf"/>
</dbReference>
<proteinExistence type="predicted"/>
<feature type="domain" description="Crossover junction endonuclease MUS81-like HHH" evidence="1">
    <location>
        <begin position="31"/>
        <end position="103"/>
    </location>
</feature>
<dbReference type="SUPFAM" id="SSF47802">
    <property type="entry name" value="DNA polymerase beta, N-terminal domain-like"/>
    <property type="match status" value="1"/>
</dbReference>
<keyword evidence="2" id="KW-0238">DNA-binding</keyword>
<dbReference type="PANTHER" id="PTHR11276">
    <property type="entry name" value="DNA POLYMERASE TYPE-X FAMILY MEMBER"/>
    <property type="match status" value="1"/>
</dbReference>
<dbReference type="InterPro" id="IPR022312">
    <property type="entry name" value="DNA_pol_X"/>
</dbReference>
<gene>
    <name evidence="2" type="ORF">OOJ09_00885</name>
</gene>
<dbReference type="Gene3D" id="1.10.150.110">
    <property type="entry name" value="DNA polymerase beta, N-terminal domain-like"/>
    <property type="match status" value="1"/>
</dbReference>
<dbReference type="PANTHER" id="PTHR11276:SF28">
    <property type="entry name" value="DNA POLYMERASE LAMBDA"/>
    <property type="match status" value="1"/>
</dbReference>
<accession>A0ABT4QMC9</accession>
<dbReference type="RefSeq" id="WP_269903375.1">
    <property type="nucleotide sequence ID" value="NZ_JAPFQA010000001.1"/>
</dbReference>
<keyword evidence="3" id="KW-1185">Reference proteome</keyword>
<evidence type="ECO:0000259" key="1">
    <source>
        <dbReference type="Pfam" id="PF14716"/>
    </source>
</evidence>
<dbReference type="Gene3D" id="1.10.150.20">
    <property type="entry name" value="5' to 3' exonuclease, C-terminal subdomain"/>
    <property type="match status" value="1"/>
</dbReference>
<sequence>MTEPLQTASPNPGVKPMTPLATKPLLENIGVAAKFRDFADLLDSQGADGFRARACRRAADVVSRLERPLGEILAKEGRDGLIALPAIGTGLAGAIAEMVATGRWSQLERLRGDMEPEALFRSIPGIGPRYAHSLAEDGQFETLEDLENALHSGALHIKGIGHRRKEMLGAALAERLGRARLRTTHQPQPLPPVSMLLDVDRMYREKAAAGVLRKIAPKRFNPKGEAWLPVLHARHDNWHFTAFFSNTRLAHELSRTSDWVAIYFQAEGQPEGRCTVVTETRGPMAGRRVVRGREDEQQLEEPV</sequence>
<dbReference type="Proteomes" id="UP001152178">
    <property type="component" value="Unassembled WGS sequence"/>
</dbReference>
<dbReference type="InterPro" id="IPR010996">
    <property type="entry name" value="HHH_MUS81"/>
</dbReference>
<dbReference type="Pfam" id="PF14716">
    <property type="entry name" value="HHH_8"/>
    <property type="match status" value="1"/>
</dbReference>
<evidence type="ECO:0000313" key="3">
    <source>
        <dbReference type="Proteomes" id="UP001152178"/>
    </source>
</evidence>
<organism evidence="2 3">
    <name type="scientific">Mesorhizobium qingshengii</name>
    <dbReference type="NCBI Taxonomy" id="1165689"/>
    <lineage>
        <taxon>Bacteria</taxon>
        <taxon>Pseudomonadati</taxon>
        <taxon>Pseudomonadota</taxon>
        <taxon>Alphaproteobacteria</taxon>
        <taxon>Hyphomicrobiales</taxon>
        <taxon>Phyllobacteriaceae</taxon>
        <taxon>Mesorhizobium</taxon>
    </lineage>
</organism>
<protein>
    <submittedName>
        <fullName evidence="2">DNA-binding protein</fullName>
    </submittedName>
</protein>
<name>A0ABT4QMC9_9HYPH</name>
<dbReference type="GO" id="GO:0003677">
    <property type="term" value="F:DNA binding"/>
    <property type="evidence" value="ECO:0007669"/>
    <property type="project" value="UniProtKB-KW"/>
</dbReference>
<reference evidence="2" key="1">
    <citation type="submission" date="2022-11" db="EMBL/GenBank/DDBJ databases">
        <authorList>
            <person name="Coimbra C."/>
        </authorList>
    </citation>
    <scope>NUCLEOTIDE SEQUENCE</scope>
    <source>
        <strain evidence="2">Jales19</strain>
    </source>
</reference>
<evidence type="ECO:0000313" key="2">
    <source>
        <dbReference type="EMBL" id="MCZ8542715.1"/>
    </source>
</evidence>